<name>A0A7E4VYA1_PANRE</name>
<evidence type="ECO:0000313" key="2">
    <source>
        <dbReference type="Proteomes" id="UP000492821"/>
    </source>
</evidence>
<evidence type="ECO:0000256" key="1">
    <source>
        <dbReference type="SAM" id="MobiDB-lite"/>
    </source>
</evidence>
<dbReference type="WBParaSite" id="Pan_g4948.t1">
    <property type="protein sequence ID" value="Pan_g4948.t1"/>
    <property type="gene ID" value="Pan_g4948"/>
</dbReference>
<proteinExistence type="predicted"/>
<feature type="region of interest" description="Disordered" evidence="1">
    <location>
        <begin position="450"/>
        <end position="495"/>
    </location>
</feature>
<accession>A0A7E4VYA1</accession>
<dbReference type="AlphaFoldDB" id="A0A7E4VYA1"/>
<protein>
    <submittedName>
        <fullName evidence="3">SET domain-containing protein</fullName>
    </submittedName>
</protein>
<sequence>MPGGDRTPFLAPFFRKCWRTSQKASRPAVSSPFPSLRAPQAANCVMTIAESSQLAGLTRKFLTSLPNSIQNKAPHKETAALNSVRYRSILWGHLECEGPVVKCGLFIGPIHRGYGLVSEKCPHGTVGCRIRISKDAVDFYEYSALYDRNQYVCVHKSEFDGAKASGCMRKKSGRVRCWCHGRKNCNTPEASKQLYEAFTSDDPVLYASVIKELDDSPPVNEFSASMGFAEPVKTTTTTTTSPHTVSVVKVPILSHGMARGGVGRTNVKHSATLKLDESDQNKGFMRNAGSKKVGSSLTSGDAGDVSGLKGGQTFSKSTKNGHKSDADKHKLRKHHHHKPTSAESEDKNTAGSKGSYTVDKTPIQTNAMLVTSSEYLTTIKPKVVLDQNNEVHVIHAGMQDRYDHVTDASDGAINLPTASTIEDDFPATPPPSADDLYDEDELNRMDAEYAQRQKEQNRSRPTKPSMRVLPQDTDATFEEVGDPQTHGEYDDTTANAPGSVLSLIILLATALFMP</sequence>
<feature type="region of interest" description="Disordered" evidence="1">
    <location>
        <begin position="271"/>
        <end position="359"/>
    </location>
</feature>
<reference evidence="2" key="1">
    <citation type="journal article" date="2013" name="Genetics">
        <title>The draft genome and transcriptome of Panagrellus redivivus are shaped by the harsh demands of a free-living lifestyle.</title>
        <authorList>
            <person name="Srinivasan J."/>
            <person name="Dillman A.R."/>
            <person name="Macchietto M.G."/>
            <person name="Heikkinen L."/>
            <person name="Lakso M."/>
            <person name="Fracchia K.M."/>
            <person name="Antoshechkin I."/>
            <person name="Mortazavi A."/>
            <person name="Wong G."/>
            <person name="Sternberg P.W."/>
        </authorList>
    </citation>
    <scope>NUCLEOTIDE SEQUENCE [LARGE SCALE GENOMIC DNA]</scope>
    <source>
        <strain evidence="2">MT8872</strain>
    </source>
</reference>
<organism evidence="2 3">
    <name type="scientific">Panagrellus redivivus</name>
    <name type="common">Microworm</name>
    <dbReference type="NCBI Taxonomy" id="6233"/>
    <lineage>
        <taxon>Eukaryota</taxon>
        <taxon>Metazoa</taxon>
        <taxon>Ecdysozoa</taxon>
        <taxon>Nematoda</taxon>
        <taxon>Chromadorea</taxon>
        <taxon>Rhabditida</taxon>
        <taxon>Tylenchina</taxon>
        <taxon>Panagrolaimomorpha</taxon>
        <taxon>Panagrolaimoidea</taxon>
        <taxon>Panagrolaimidae</taxon>
        <taxon>Panagrellus</taxon>
    </lineage>
</organism>
<keyword evidence="2" id="KW-1185">Reference proteome</keyword>
<evidence type="ECO:0000313" key="3">
    <source>
        <dbReference type="WBParaSite" id="Pan_g4948.t1"/>
    </source>
</evidence>
<reference evidence="3" key="2">
    <citation type="submission" date="2020-10" db="UniProtKB">
        <authorList>
            <consortium name="WormBaseParasite"/>
        </authorList>
    </citation>
    <scope>IDENTIFICATION</scope>
</reference>
<feature type="compositionally biased region" description="Basic residues" evidence="1">
    <location>
        <begin position="329"/>
        <end position="339"/>
    </location>
</feature>
<dbReference type="Proteomes" id="UP000492821">
    <property type="component" value="Unassembled WGS sequence"/>
</dbReference>